<dbReference type="Gene3D" id="3.90.79.10">
    <property type="entry name" value="Nucleoside Triphosphate Pyrophosphohydrolase"/>
    <property type="match status" value="1"/>
</dbReference>
<dbReference type="OrthoDB" id="9804442at2"/>
<dbReference type="InterPro" id="IPR015797">
    <property type="entry name" value="NUDIX_hydrolase-like_dom_sf"/>
</dbReference>
<comment type="caution">
    <text evidence="6">The sequence shown here is derived from an EMBL/GenBank/DDBJ whole genome shotgun (WGS) entry which is preliminary data.</text>
</comment>
<evidence type="ECO:0000259" key="5">
    <source>
        <dbReference type="PROSITE" id="PS51462"/>
    </source>
</evidence>
<dbReference type="PRINTS" id="PR00502">
    <property type="entry name" value="NUDIXFAMILY"/>
</dbReference>
<dbReference type="InterPro" id="IPR020476">
    <property type="entry name" value="Nudix_hydrolase"/>
</dbReference>
<name>A0A0L6CGE6_9MICO</name>
<comment type="cofactor">
    <cofactor evidence="1">
        <name>Mg(2+)</name>
        <dbReference type="ChEBI" id="CHEBI:18420"/>
    </cofactor>
</comment>
<evidence type="ECO:0000256" key="1">
    <source>
        <dbReference type="ARBA" id="ARBA00001946"/>
    </source>
</evidence>
<dbReference type="InterPro" id="IPR020084">
    <property type="entry name" value="NUDIX_hydrolase_CS"/>
</dbReference>
<dbReference type="AlphaFoldDB" id="A0A0L6CGE6"/>
<proteinExistence type="inferred from homology"/>
<dbReference type="STRING" id="1631356.VV01_06460"/>
<feature type="domain" description="Nudix hydrolase" evidence="5">
    <location>
        <begin position="7"/>
        <end position="143"/>
    </location>
</feature>
<dbReference type="PROSITE" id="PS51462">
    <property type="entry name" value="NUDIX"/>
    <property type="match status" value="1"/>
</dbReference>
<dbReference type="CDD" id="cd02883">
    <property type="entry name" value="NUDIX_Hydrolase"/>
    <property type="match status" value="1"/>
</dbReference>
<evidence type="ECO:0000313" key="6">
    <source>
        <dbReference type="EMBL" id="KNX36872.1"/>
    </source>
</evidence>
<protein>
    <recommendedName>
        <fullName evidence="5">Nudix hydrolase domain-containing protein</fullName>
    </recommendedName>
</protein>
<dbReference type="RefSeq" id="WP_050669170.1">
    <property type="nucleotide sequence ID" value="NZ_LAIR01000002.1"/>
</dbReference>
<keyword evidence="3 4" id="KW-0378">Hydrolase</keyword>
<evidence type="ECO:0000256" key="2">
    <source>
        <dbReference type="ARBA" id="ARBA00005582"/>
    </source>
</evidence>
<dbReference type="EMBL" id="LAIR01000002">
    <property type="protein sequence ID" value="KNX36872.1"/>
    <property type="molecule type" value="Genomic_DNA"/>
</dbReference>
<sequence length="146" mass="16027">MDYRDYDTRLAAYALIIDERDRVLLSLWNGGQTPQWTMPGGGVEFQETVEEAAVRELREESGYDVELGPLLGVDTVVIGADERLRGENRPLKGIRVVFAATVVGGELTAEVGGSTDEARWIPLDEVGSLPRVGLVDASLQMLRKQP</sequence>
<reference evidence="7" key="1">
    <citation type="submission" date="2015-03" db="EMBL/GenBank/DDBJ databases">
        <title>Luteipulveratus halotolerans sp. nov., a novel actinobacterium (Dermacoccaceae) from Sarawak, Malaysia.</title>
        <authorList>
            <person name="Juboi H."/>
            <person name="Basik A."/>
            <person name="Shamsul S.S."/>
            <person name="Arnold P."/>
            <person name="Schmitt E.K."/>
            <person name="Sanglier J.-J."/>
            <person name="Yeo T."/>
        </authorList>
    </citation>
    <scope>NUCLEOTIDE SEQUENCE [LARGE SCALE GENOMIC DNA]</scope>
    <source>
        <strain evidence="7">C296001</strain>
    </source>
</reference>
<evidence type="ECO:0000256" key="3">
    <source>
        <dbReference type="ARBA" id="ARBA00022801"/>
    </source>
</evidence>
<accession>A0A0L6CGE6</accession>
<evidence type="ECO:0000313" key="7">
    <source>
        <dbReference type="Proteomes" id="UP000037397"/>
    </source>
</evidence>
<dbReference type="PROSITE" id="PS00893">
    <property type="entry name" value="NUDIX_BOX"/>
    <property type="match status" value="1"/>
</dbReference>
<dbReference type="SUPFAM" id="SSF55811">
    <property type="entry name" value="Nudix"/>
    <property type="match status" value="1"/>
</dbReference>
<keyword evidence="7" id="KW-1185">Reference proteome</keyword>
<dbReference type="PANTHER" id="PTHR43046">
    <property type="entry name" value="GDP-MANNOSE MANNOSYL HYDROLASE"/>
    <property type="match status" value="1"/>
</dbReference>
<evidence type="ECO:0000256" key="4">
    <source>
        <dbReference type="RuleBase" id="RU003476"/>
    </source>
</evidence>
<dbReference type="PANTHER" id="PTHR43046:SF2">
    <property type="entry name" value="8-OXO-DGTP DIPHOSPHATASE-RELATED"/>
    <property type="match status" value="1"/>
</dbReference>
<dbReference type="InterPro" id="IPR000086">
    <property type="entry name" value="NUDIX_hydrolase_dom"/>
</dbReference>
<organism evidence="6 7">
    <name type="scientific">Luteipulveratus halotolerans</name>
    <dbReference type="NCBI Taxonomy" id="1631356"/>
    <lineage>
        <taxon>Bacteria</taxon>
        <taxon>Bacillati</taxon>
        <taxon>Actinomycetota</taxon>
        <taxon>Actinomycetes</taxon>
        <taxon>Micrococcales</taxon>
        <taxon>Dermacoccaceae</taxon>
        <taxon>Luteipulveratus</taxon>
    </lineage>
</organism>
<dbReference type="Pfam" id="PF00293">
    <property type="entry name" value="NUDIX"/>
    <property type="match status" value="1"/>
</dbReference>
<dbReference type="Proteomes" id="UP000037397">
    <property type="component" value="Unassembled WGS sequence"/>
</dbReference>
<comment type="similarity">
    <text evidence="2 4">Belongs to the Nudix hydrolase family.</text>
</comment>
<dbReference type="GO" id="GO:0016787">
    <property type="term" value="F:hydrolase activity"/>
    <property type="evidence" value="ECO:0007669"/>
    <property type="project" value="UniProtKB-KW"/>
</dbReference>
<gene>
    <name evidence="6" type="ORF">VV01_06460</name>
</gene>